<evidence type="ECO:0000256" key="1">
    <source>
        <dbReference type="ARBA" id="ARBA00004123"/>
    </source>
</evidence>
<dbReference type="EMBL" id="JACBKZ010000002">
    <property type="protein sequence ID" value="KAF5957535.1"/>
    <property type="molecule type" value="Genomic_DNA"/>
</dbReference>
<evidence type="ECO:0000256" key="6">
    <source>
        <dbReference type="SAM" id="Coils"/>
    </source>
</evidence>
<comment type="similarity">
    <text evidence="2">Belongs to the fl(2)d family.</text>
</comment>
<evidence type="ECO:0000313" key="8">
    <source>
        <dbReference type="EMBL" id="KAF5957535.1"/>
    </source>
</evidence>
<organism evidence="8 9">
    <name type="scientific">Camellia sinensis</name>
    <name type="common">Tea plant</name>
    <name type="synonym">Thea sinensis</name>
    <dbReference type="NCBI Taxonomy" id="4442"/>
    <lineage>
        <taxon>Eukaryota</taxon>
        <taxon>Viridiplantae</taxon>
        <taxon>Streptophyta</taxon>
        <taxon>Embryophyta</taxon>
        <taxon>Tracheophyta</taxon>
        <taxon>Spermatophyta</taxon>
        <taxon>Magnoliopsida</taxon>
        <taxon>eudicotyledons</taxon>
        <taxon>Gunneridae</taxon>
        <taxon>Pentapetalae</taxon>
        <taxon>asterids</taxon>
        <taxon>Ericales</taxon>
        <taxon>Theaceae</taxon>
        <taxon>Camellia</taxon>
    </lineage>
</organism>
<dbReference type="InterPro" id="IPR033757">
    <property type="entry name" value="WTAP"/>
</dbReference>
<dbReference type="PANTHER" id="PTHR15217:SF0">
    <property type="entry name" value="PRE-MRNA-SPLICING REGULATOR WTAP"/>
    <property type="match status" value="1"/>
</dbReference>
<evidence type="ECO:0000256" key="5">
    <source>
        <dbReference type="ARBA" id="ARBA00023242"/>
    </source>
</evidence>
<dbReference type="GO" id="GO:0006397">
    <property type="term" value="P:mRNA processing"/>
    <property type="evidence" value="ECO:0007669"/>
    <property type="project" value="UniProtKB-KW"/>
</dbReference>
<keyword evidence="5" id="KW-0539">Nucleus</keyword>
<proteinExistence type="inferred from homology"/>
<keyword evidence="6" id="KW-0175">Coiled coil</keyword>
<dbReference type="GO" id="GO:0005634">
    <property type="term" value="C:nucleus"/>
    <property type="evidence" value="ECO:0007669"/>
    <property type="project" value="UniProtKB-SubCell"/>
</dbReference>
<evidence type="ECO:0000256" key="4">
    <source>
        <dbReference type="ARBA" id="ARBA00023187"/>
    </source>
</evidence>
<gene>
    <name evidence="8" type="ORF">HYC85_004760</name>
</gene>
<comment type="caution">
    <text evidence="8">The sequence shown here is derived from an EMBL/GenBank/DDBJ whole genome shotgun (WGS) entry which is preliminary data.</text>
</comment>
<comment type="subcellular location">
    <subcellularLocation>
        <location evidence="1">Nucleus</location>
    </subcellularLocation>
</comment>
<keyword evidence="4" id="KW-0508">mRNA splicing</keyword>
<reference evidence="8 9" key="2">
    <citation type="submission" date="2020-07" db="EMBL/GenBank/DDBJ databases">
        <title>Genome assembly of wild tea tree DASZ reveals pedigree and selection history of tea varieties.</title>
        <authorList>
            <person name="Zhang W."/>
        </authorList>
    </citation>
    <scope>NUCLEOTIDE SEQUENCE [LARGE SCALE GENOMIC DNA]</scope>
    <source>
        <strain evidence="9">cv. G240</strain>
        <tissue evidence="8">Leaf</tissue>
    </source>
</reference>
<dbReference type="AlphaFoldDB" id="A0A7J7HYG1"/>
<evidence type="ECO:0000313" key="9">
    <source>
        <dbReference type="Proteomes" id="UP000593564"/>
    </source>
</evidence>
<dbReference type="GO" id="GO:0000381">
    <property type="term" value="P:regulation of alternative mRNA splicing, via spliceosome"/>
    <property type="evidence" value="ECO:0007669"/>
    <property type="project" value="InterPro"/>
</dbReference>
<evidence type="ECO:0000256" key="3">
    <source>
        <dbReference type="ARBA" id="ARBA00022664"/>
    </source>
</evidence>
<accession>A0A7J7HYG1</accession>
<dbReference type="PANTHER" id="PTHR15217">
    <property type="entry name" value="WILMS' TUMOR 1-ASSOCIATING PROTEIN"/>
    <property type="match status" value="1"/>
</dbReference>
<protein>
    <recommendedName>
        <fullName evidence="10">FKBP12-interacting protein of 37 kDa</fullName>
    </recommendedName>
</protein>
<keyword evidence="3" id="KW-0507">mRNA processing</keyword>
<evidence type="ECO:0000256" key="7">
    <source>
        <dbReference type="SAM" id="MobiDB-lite"/>
    </source>
</evidence>
<keyword evidence="9" id="KW-1185">Reference proteome</keyword>
<feature type="coiled-coil region" evidence="6">
    <location>
        <begin position="120"/>
        <end position="209"/>
    </location>
</feature>
<dbReference type="Pfam" id="PF17098">
    <property type="entry name" value="Wtap"/>
    <property type="match status" value="1"/>
</dbReference>
<evidence type="ECO:0008006" key="10">
    <source>
        <dbReference type="Google" id="ProtNLM"/>
    </source>
</evidence>
<dbReference type="Proteomes" id="UP000593564">
    <property type="component" value="Unassembled WGS sequence"/>
</dbReference>
<dbReference type="GO" id="GO:0008380">
    <property type="term" value="P:RNA splicing"/>
    <property type="evidence" value="ECO:0007669"/>
    <property type="project" value="UniProtKB-KW"/>
</dbReference>
<reference evidence="9" key="1">
    <citation type="journal article" date="2020" name="Nat. Commun.">
        <title>Genome assembly of wild tea tree DASZ reveals pedigree and selection history of tea varieties.</title>
        <authorList>
            <person name="Zhang W."/>
            <person name="Zhang Y."/>
            <person name="Qiu H."/>
            <person name="Guo Y."/>
            <person name="Wan H."/>
            <person name="Zhang X."/>
            <person name="Scossa F."/>
            <person name="Alseekh S."/>
            <person name="Zhang Q."/>
            <person name="Wang P."/>
            <person name="Xu L."/>
            <person name="Schmidt M.H."/>
            <person name="Jia X."/>
            <person name="Li D."/>
            <person name="Zhu A."/>
            <person name="Guo F."/>
            <person name="Chen W."/>
            <person name="Ni D."/>
            <person name="Usadel B."/>
            <person name="Fernie A.R."/>
            <person name="Wen W."/>
        </authorList>
    </citation>
    <scope>NUCLEOTIDE SEQUENCE [LARGE SCALE GENOMIC DNA]</scope>
    <source>
        <strain evidence="9">cv. G240</strain>
    </source>
</reference>
<sequence>MASHPHLDDDDDFGGEFPGTHTSRRSGNKRSFEDLEDEEDDIFGSKKANSKVEETAPGVATGMILSLRESLQNCKDTLATCQMDLEAAKAEIQKWYSSFQNESFIPSGTSLEPKIVISYLQSLKSSEESLREQLEKTKKKEAAFIVTFAKREQEIAELKSAVRDLRVQLKPPSMQARRLLLDPAIHEEFTRLKNLVEEKDKKVKELQDNVAAVNFTPQSKMGKMLMSKCRTLQEENEEIGNQANEGKIHELGMKLALQRSQNAELRSQFEGLCKHMEGLANDVEKSNEMVIVLQKSLEEKDDEIERLKHELHQRSITEETTTTEVAALDNKVGHAEMLSGEAQTEN</sequence>
<name>A0A7J7HYG1_CAMSI</name>
<dbReference type="GO" id="GO:0016556">
    <property type="term" value="P:mRNA modification"/>
    <property type="evidence" value="ECO:0007669"/>
    <property type="project" value="InterPro"/>
</dbReference>
<feature type="region of interest" description="Disordered" evidence="7">
    <location>
        <begin position="1"/>
        <end position="51"/>
    </location>
</feature>
<evidence type="ECO:0000256" key="2">
    <source>
        <dbReference type="ARBA" id="ARBA00010313"/>
    </source>
</evidence>